<dbReference type="Pfam" id="PF00831">
    <property type="entry name" value="Ribosomal_L29"/>
    <property type="match status" value="1"/>
</dbReference>
<dbReference type="EMBL" id="DXAQ01000073">
    <property type="protein sequence ID" value="HIZ89212.1"/>
    <property type="molecule type" value="Genomic_DNA"/>
</dbReference>
<dbReference type="AlphaFoldDB" id="A0A9D2KBW7"/>
<evidence type="ECO:0000313" key="7">
    <source>
        <dbReference type="Proteomes" id="UP000824176"/>
    </source>
</evidence>
<dbReference type="CDD" id="cd00427">
    <property type="entry name" value="Ribosomal_L29_HIP"/>
    <property type="match status" value="1"/>
</dbReference>
<dbReference type="GO" id="GO:0006412">
    <property type="term" value="P:translation"/>
    <property type="evidence" value="ECO:0007669"/>
    <property type="project" value="UniProtKB-UniRule"/>
</dbReference>
<evidence type="ECO:0000256" key="3">
    <source>
        <dbReference type="ARBA" id="ARBA00023274"/>
    </source>
</evidence>
<dbReference type="Gene3D" id="1.10.287.310">
    <property type="match status" value="1"/>
</dbReference>
<dbReference type="Proteomes" id="UP000824176">
    <property type="component" value="Unassembled WGS sequence"/>
</dbReference>
<protein>
    <recommendedName>
        <fullName evidence="4 5">Large ribosomal subunit protein uL29</fullName>
    </recommendedName>
</protein>
<proteinExistence type="inferred from homology"/>
<evidence type="ECO:0000256" key="2">
    <source>
        <dbReference type="ARBA" id="ARBA00022980"/>
    </source>
</evidence>
<keyword evidence="2 5" id="KW-0689">Ribosomal protein</keyword>
<reference evidence="6" key="1">
    <citation type="journal article" date="2021" name="PeerJ">
        <title>Extensive microbial diversity within the chicken gut microbiome revealed by metagenomics and culture.</title>
        <authorList>
            <person name="Gilroy R."/>
            <person name="Ravi A."/>
            <person name="Getino M."/>
            <person name="Pursley I."/>
            <person name="Horton D.L."/>
            <person name="Alikhan N.F."/>
            <person name="Baker D."/>
            <person name="Gharbi K."/>
            <person name="Hall N."/>
            <person name="Watson M."/>
            <person name="Adriaenssens E.M."/>
            <person name="Foster-Nyarko E."/>
            <person name="Jarju S."/>
            <person name="Secka A."/>
            <person name="Antonio M."/>
            <person name="Oren A."/>
            <person name="Chaudhuri R.R."/>
            <person name="La Ragione R."/>
            <person name="Hildebrand F."/>
            <person name="Pallen M.J."/>
        </authorList>
    </citation>
    <scope>NUCLEOTIDE SEQUENCE</scope>
    <source>
        <strain evidence="6">ChiW4-1371</strain>
    </source>
</reference>
<organism evidence="6 7">
    <name type="scientific">Candidatus Mucispirillum faecigallinarum</name>
    <dbReference type="NCBI Taxonomy" id="2838699"/>
    <lineage>
        <taxon>Bacteria</taxon>
        <taxon>Pseudomonadati</taxon>
        <taxon>Deferribacterota</taxon>
        <taxon>Deferribacteres</taxon>
        <taxon>Deferribacterales</taxon>
        <taxon>Mucispirillaceae</taxon>
        <taxon>Mucispirillum</taxon>
    </lineage>
</organism>
<dbReference type="InterPro" id="IPR036049">
    <property type="entry name" value="Ribosomal_uL29_sf"/>
</dbReference>
<dbReference type="SUPFAM" id="SSF46561">
    <property type="entry name" value="Ribosomal protein L29 (L29p)"/>
    <property type="match status" value="1"/>
</dbReference>
<comment type="similarity">
    <text evidence="1 5">Belongs to the universal ribosomal protein uL29 family.</text>
</comment>
<keyword evidence="3 5" id="KW-0687">Ribonucleoprotein</keyword>
<comment type="caution">
    <text evidence="6">The sequence shown here is derived from an EMBL/GenBank/DDBJ whole genome shotgun (WGS) entry which is preliminary data.</text>
</comment>
<dbReference type="PANTHER" id="PTHR10916:SF0">
    <property type="entry name" value="LARGE RIBOSOMAL SUBUNIT PROTEIN UL29C"/>
    <property type="match status" value="1"/>
</dbReference>
<sequence>MKAAEIRELSTEELMKKEAELREDSFRLRFKLSTGELEDTSKIKQTRKDIARIKTILAERRKQEVANGK</sequence>
<dbReference type="PANTHER" id="PTHR10916">
    <property type="entry name" value="60S RIBOSOMAL PROTEIN L35/50S RIBOSOMAL PROTEIN L29"/>
    <property type="match status" value="1"/>
</dbReference>
<dbReference type="InterPro" id="IPR001854">
    <property type="entry name" value="Ribosomal_uL29"/>
</dbReference>
<reference evidence="6" key="2">
    <citation type="submission" date="2021-04" db="EMBL/GenBank/DDBJ databases">
        <authorList>
            <person name="Gilroy R."/>
        </authorList>
    </citation>
    <scope>NUCLEOTIDE SEQUENCE</scope>
    <source>
        <strain evidence="6">ChiW4-1371</strain>
    </source>
</reference>
<evidence type="ECO:0000313" key="6">
    <source>
        <dbReference type="EMBL" id="HIZ89212.1"/>
    </source>
</evidence>
<gene>
    <name evidence="5 6" type="primary">rpmC</name>
    <name evidence="6" type="ORF">H9804_04645</name>
</gene>
<dbReference type="GO" id="GO:0022625">
    <property type="term" value="C:cytosolic large ribosomal subunit"/>
    <property type="evidence" value="ECO:0007669"/>
    <property type="project" value="TreeGrafter"/>
</dbReference>
<dbReference type="GO" id="GO:0003735">
    <property type="term" value="F:structural constituent of ribosome"/>
    <property type="evidence" value="ECO:0007669"/>
    <property type="project" value="InterPro"/>
</dbReference>
<dbReference type="FunFam" id="1.10.287.310:FF:000001">
    <property type="entry name" value="50S ribosomal protein L29"/>
    <property type="match status" value="1"/>
</dbReference>
<dbReference type="InterPro" id="IPR050063">
    <property type="entry name" value="Ribosomal_protein_uL29"/>
</dbReference>
<name>A0A9D2KBW7_9BACT</name>
<evidence type="ECO:0000256" key="1">
    <source>
        <dbReference type="ARBA" id="ARBA00009254"/>
    </source>
</evidence>
<dbReference type="NCBIfam" id="TIGR00012">
    <property type="entry name" value="L29"/>
    <property type="match status" value="1"/>
</dbReference>
<evidence type="ECO:0000256" key="5">
    <source>
        <dbReference type="HAMAP-Rule" id="MF_00374"/>
    </source>
</evidence>
<evidence type="ECO:0000256" key="4">
    <source>
        <dbReference type="ARBA" id="ARBA00035204"/>
    </source>
</evidence>
<accession>A0A9D2KBW7</accession>
<dbReference type="HAMAP" id="MF_00374">
    <property type="entry name" value="Ribosomal_uL29"/>
    <property type="match status" value="1"/>
</dbReference>